<evidence type="ECO:0000256" key="2">
    <source>
        <dbReference type="ARBA" id="ARBA00022695"/>
    </source>
</evidence>
<keyword evidence="1" id="KW-0808">Transferase</keyword>
<dbReference type="CDD" id="cd05400">
    <property type="entry name" value="NT_2-5OAS_ClassI-CCAase"/>
    <property type="match status" value="1"/>
</dbReference>
<evidence type="ECO:0000256" key="4">
    <source>
        <dbReference type="ARBA" id="ARBA00023118"/>
    </source>
</evidence>
<name>V5YRQ3_STAAU</name>
<reference evidence="7" key="1">
    <citation type="journal article" date="2013" name="Antimicrob. Agents Chemother.">
        <title>Analysis of Staphylococcal Cassette Chromosome mec in BD GeneOhm MRSA Assay-Negative Strains.</title>
        <authorList>
            <person name="Zhang M."/>
            <person name="Ito T."/>
            <person name="Li S."/>
            <person name="Misawa S."/>
            <person name="Kondo S."/>
            <person name="Miida T."/>
            <person name="Ohsaka A."/>
            <person name="Hiramatsu K."/>
        </authorList>
    </citation>
    <scope>NUCLEOTIDE SEQUENCE</scope>
    <source>
        <strain evidence="7">JCSC6838</strain>
    </source>
</reference>
<dbReference type="InterPro" id="IPR058909">
    <property type="entry name" value="CD_NTase_C"/>
</dbReference>
<dbReference type="InterPro" id="IPR002934">
    <property type="entry name" value="Polymerase_NTP_transf_dom"/>
</dbReference>
<dbReference type="InterPro" id="IPR006116">
    <property type="entry name" value="NT_2-5OAS_ClassI-CCAase"/>
</dbReference>
<dbReference type="InterPro" id="IPR043519">
    <property type="entry name" value="NT_sf"/>
</dbReference>
<evidence type="ECO:0000256" key="1">
    <source>
        <dbReference type="ARBA" id="ARBA00022679"/>
    </source>
</evidence>
<keyword evidence="2" id="KW-0548">Nucleotidyltransferase</keyword>
<evidence type="ECO:0000259" key="5">
    <source>
        <dbReference type="Pfam" id="PF01909"/>
    </source>
</evidence>
<dbReference type="GO" id="GO:0016779">
    <property type="term" value="F:nucleotidyltransferase activity"/>
    <property type="evidence" value="ECO:0007669"/>
    <property type="project" value="InterPro"/>
</dbReference>
<feature type="domain" description="cGAS/DncV-like nucleotidyltransferase C-terminal helical" evidence="6">
    <location>
        <begin position="210"/>
        <end position="321"/>
    </location>
</feature>
<dbReference type="Gene3D" id="3.30.460.10">
    <property type="entry name" value="Beta Polymerase, domain 2"/>
    <property type="match status" value="1"/>
</dbReference>
<dbReference type="AlphaFoldDB" id="V5YRQ3"/>
<evidence type="ECO:0000259" key="6">
    <source>
        <dbReference type="Pfam" id="PF26305"/>
    </source>
</evidence>
<accession>V5YRQ3</accession>
<evidence type="ECO:0000313" key="7">
    <source>
        <dbReference type="EMBL" id="BAO19621.1"/>
    </source>
</evidence>
<dbReference type="Pfam" id="PF26305">
    <property type="entry name" value="CD_NTase_C"/>
    <property type="match status" value="1"/>
</dbReference>
<protein>
    <submittedName>
        <fullName evidence="7">Uncharacterized protein</fullName>
    </submittedName>
</protein>
<dbReference type="SUPFAM" id="SSF81301">
    <property type="entry name" value="Nucleotidyltransferase"/>
    <property type="match status" value="1"/>
</dbReference>
<keyword evidence="3" id="KW-0547">Nucleotide-binding</keyword>
<keyword evidence="4" id="KW-0051">Antiviral defense</keyword>
<dbReference type="EMBL" id="AB774373">
    <property type="protein sequence ID" value="BAO19621.1"/>
    <property type="molecule type" value="Genomic_DNA"/>
</dbReference>
<proteinExistence type="predicted"/>
<feature type="domain" description="Polymerase nucleotidyl transferase" evidence="5">
    <location>
        <begin position="67"/>
        <end position="114"/>
    </location>
</feature>
<dbReference type="Pfam" id="PF01909">
    <property type="entry name" value="NTP_transf_2"/>
    <property type="match status" value="1"/>
</dbReference>
<organism evidence="7">
    <name type="scientific">Staphylococcus aureus</name>
    <dbReference type="NCBI Taxonomy" id="1280"/>
    <lineage>
        <taxon>Bacteria</taxon>
        <taxon>Bacillati</taxon>
        <taxon>Bacillota</taxon>
        <taxon>Bacilli</taxon>
        <taxon>Bacillales</taxon>
        <taxon>Staphylococcaceae</taxon>
        <taxon>Staphylococcus</taxon>
    </lineage>
</organism>
<sequence>MNGGANLLFTEEQLKLYSKPLSESEKEKCENAIRIIQESLESLGYEIKKGIHRNNEDTLSYQIKMTNSSKDYELSIFVKGSYATNTNVRQNSDVDIAVVKESEFFDKYREGKTRENYKFISSNKPPYYFKDEVEEALIEKFGRSEVRRGNKAIRINGNTYRKETDCVPCFRYRDYSNDYMDDPNNFIGGITIYSDKGERIINYPEQHINNSVIKNNNTNYKYKKMVRIIKEIRYQLIDSKNRNAEQTSSFGVEGLFWNIPDYKYSNDEMLGDTFNALIAFLIDNIDKLSEFKEPNDILYLCDSQEKNNVYKNFILDVKNYFEYSGEKKNE</sequence>
<dbReference type="GO" id="GO:0051607">
    <property type="term" value="P:defense response to virus"/>
    <property type="evidence" value="ECO:0007669"/>
    <property type="project" value="UniProtKB-KW"/>
</dbReference>
<evidence type="ECO:0000256" key="3">
    <source>
        <dbReference type="ARBA" id="ARBA00022741"/>
    </source>
</evidence>